<dbReference type="Proteomes" id="UP001217838">
    <property type="component" value="Unassembled WGS sequence"/>
</dbReference>
<organism evidence="3 4">
    <name type="scientific">Nannocystis radixulma</name>
    <dbReference type="NCBI Taxonomy" id="2995305"/>
    <lineage>
        <taxon>Bacteria</taxon>
        <taxon>Pseudomonadati</taxon>
        <taxon>Myxococcota</taxon>
        <taxon>Polyangia</taxon>
        <taxon>Nannocystales</taxon>
        <taxon>Nannocystaceae</taxon>
        <taxon>Nannocystis</taxon>
    </lineage>
</organism>
<proteinExistence type="predicted"/>
<feature type="domain" description="IgGFc-binding protein N-terminal" evidence="2">
    <location>
        <begin position="313"/>
        <end position="607"/>
    </location>
</feature>
<sequence length="628" mass="65397">MSAALLSACGDDGRTTAGATGATGVTGVTAATAATADPMTTDAPTSTDAPTTSNGSGDGTGTASASEGTTEAQTTDASGVGTSSTGDTTGPVTATTTTESPGTTEGPCVCNPGDLNGCDGDQILVCADDCQGFEPQPCPGNGETCKDGACGTKLCNPGQVQCEGLDAEKVCNANGDGYDPPVACSPTQECNFGGCTELCDLVQTAPSSIGCSFFGHKMDNFNDGQADSLIVGNTHPTKTAQVQLYFVPNGTNVEAAQGAPINLAPGMTFTFTMNNPALDKKSELRKGGVYRVSSNIPIIAYLHSPLGQQATNDASMLLPEYALRQNYIIASWKDTHNQYPSYFTVIALQDGTTVNWTPPQNTLAGNGVPAVNAGATGQVAMNRFDTLQVRGPAAGSDVSGTYIEADKPIWVVGAVECVNVPTSAVGFCDHIEEQMLPLDYWGKTYVGAHSPRRNNEKHYWRVFAGEDATTISTDPVQPGTPFVLNKGQYKDLVVANNVSFMFSGDKPFLPVQYLESQNAGAGTGDPAMYQMIPVEQFLDRYAFATGTGYTHDYVQVIRQAGGADVKVDGVPIGGYYTVGGYEVADYKIGQGGHLAESAEPFGIVSVGYTDVTSYAYPGGMRLKVINPQ</sequence>
<gene>
    <name evidence="3" type="ORF">POL58_19115</name>
</gene>
<dbReference type="PANTHER" id="PTHR46534">
    <property type="entry name" value="IGGFC_BINDING DOMAIN-CONTAINING PROTEIN"/>
    <property type="match status" value="1"/>
</dbReference>
<feature type="region of interest" description="Disordered" evidence="1">
    <location>
        <begin position="1"/>
        <end position="106"/>
    </location>
</feature>
<dbReference type="InterPro" id="IPR035234">
    <property type="entry name" value="IgGFc-bd_N"/>
</dbReference>
<name>A0ABT5B817_9BACT</name>
<evidence type="ECO:0000313" key="3">
    <source>
        <dbReference type="EMBL" id="MDC0669873.1"/>
    </source>
</evidence>
<comment type="caution">
    <text evidence="3">The sequence shown here is derived from an EMBL/GenBank/DDBJ whole genome shotgun (WGS) entry which is preliminary data.</text>
</comment>
<reference evidence="3 4" key="1">
    <citation type="submission" date="2022-11" db="EMBL/GenBank/DDBJ databases">
        <title>Minimal conservation of predation-associated metabolite biosynthetic gene clusters underscores biosynthetic potential of Myxococcota including descriptions for ten novel species: Archangium lansinium sp. nov., Myxococcus landrumus sp. nov., Nannocystis bai.</title>
        <authorList>
            <person name="Ahearne A."/>
            <person name="Stevens C."/>
            <person name="Dowd S."/>
        </authorList>
    </citation>
    <scope>NUCLEOTIDE SEQUENCE [LARGE SCALE GENOMIC DNA]</scope>
    <source>
        <strain evidence="3 4">NCELM</strain>
    </source>
</reference>
<feature type="compositionally biased region" description="Low complexity" evidence="1">
    <location>
        <begin position="15"/>
        <end position="106"/>
    </location>
</feature>
<dbReference type="PANTHER" id="PTHR46534:SF1">
    <property type="entry name" value="IGGFC-BINDING PROTEIN N-TERMINAL DOMAIN-CONTAINING PROTEIN"/>
    <property type="match status" value="1"/>
</dbReference>
<accession>A0ABT5B817</accession>
<evidence type="ECO:0000256" key="1">
    <source>
        <dbReference type="SAM" id="MobiDB-lite"/>
    </source>
</evidence>
<dbReference type="RefSeq" id="WP_271999679.1">
    <property type="nucleotide sequence ID" value="NZ_JAQNDN010000010.1"/>
</dbReference>
<evidence type="ECO:0000313" key="4">
    <source>
        <dbReference type="Proteomes" id="UP001217838"/>
    </source>
</evidence>
<keyword evidence="4" id="KW-1185">Reference proteome</keyword>
<protein>
    <submittedName>
        <fullName evidence="3">IgGFc-binding protein</fullName>
    </submittedName>
</protein>
<evidence type="ECO:0000259" key="2">
    <source>
        <dbReference type="Pfam" id="PF17517"/>
    </source>
</evidence>
<dbReference type="EMBL" id="JAQNDN010000010">
    <property type="protein sequence ID" value="MDC0669873.1"/>
    <property type="molecule type" value="Genomic_DNA"/>
</dbReference>
<dbReference type="Pfam" id="PF17517">
    <property type="entry name" value="IgGFc_binding"/>
    <property type="match status" value="1"/>
</dbReference>